<reference evidence="1" key="1">
    <citation type="submission" date="2013-12" db="EMBL/GenBank/DDBJ databases">
        <authorList>
            <person name="Aslett M."/>
        </authorList>
    </citation>
    <scope>NUCLEOTIDE SEQUENCE [LARGE SCALE GENOMIC DNA]</scope>
    <source>
        <strain evidence="1">Lindley</strain>
    </source>
</reference>
<accession>A0A183CII4</accession>
<evidence type="ECO:0000313" key="1">
    <source>
        <dbReference type="Proteomes" id="UP000050741"/>
    </source>
</evidence>
<organism evidence="1 2">
    <name type="scientific">Globodera pallida</name>
    <name type="common">Potato cyst nematode worm</name>
    <name type="synonym">Heterodera pallida</name>
    <dbReference type="NCBI Taxonomy" id="36090"/>
    <lineage>
        <taxon>Eukaryota</taxon>
        <taxon>Metazoa</taxon>
        <taxon>Ecdysozoa</taxon>
        <taxon>Nematoda</taxon>
        <taxon>Chromadorea</taxon>
        <taxon>Rhabditida</taxon>
        <taxon>Tylenchina</taxon>
        <taxon>Tylenchomorpha</taxon>
        <taxon>Tylenchoidea</taxon>
        <taxon>Heteroderidae</taxon>
        <taxon>Heteroderinae</taxon>
        <taxon>Globodera</taxon>
    </lineage>
</organism>
<protein>
    <submittedName>
        <fullName evidence="2">SURP motif domain-containing protein</fullName>
    </submittedName>
</protein>
<dbReference type="Proteomes" id="UP000050741">
    <property type="component" value="Unassembled WGS sequence"/>
</dbReference>
<sequence length="200" mass="23054">MTKNVQAFDAYGTEFRFKKAIEIEKKRETKCDVPKCNKQPISQFCAEVEEDVEKEVIEQIGEAFQTVQMLQLLATPKKQKHFSDYFFMSFYTREDSYNDYVYNESLKKNYNGESKIGEVPNAMPKIEEMPNAESEIEEMPNAESEIEEMPNSEHVPPLKKLPMLQIGGAVQVTIATKLIMRPEDQSVKMPLIAQFVHPFA</sequence>
<proteinExistence type="predicted"/>
<keyword evidence="1" id="KW-1185">Reference proteome</keyword>
<evidence type="ECO:0000313" key="2">
    <source>
        <dbReference type="WBParaSite" id="GPLIN_001269000"/>
    </source>
</evidence>
<reference evidence="2" key="3">
    <citation type="submission" date="2016-06" db="UniProtKB">
        <authorList>
            <consortium name="WormBaseParasite"/>
        </authorList>
    </citation>
    <scope>IDENTIFICATION</scope>
</reference>
<dbReference type="AlphaFoldDB" id="A0A183CII4"/>
<name>A0A183CII4_GLOPA</name>
<reference evidence="1" key="2">
    <citation type="submission" date="2014-05" db="EMBL/GenBank/DDBJ databases">
        <title>The genome and life-stage specific transcriptomes of Globodera pallida elucidate key aspects of plant parasitism by a cyst nematode.</title>
        <authorList>
            <person name="Cotton J.A."/>
            <person name="Lilley C.J."/>
            <person name="Jones L.M."/>
            <person name="Kikuchi T."/>
            <person name="Reid A.J."/>
            <person name="Thorpe P."/>
            <person name="Tsai I.J."/>
            <person name="Beasley H."/>
            <person name="Blok V."/>
            <person name="Cock P.J.A."/>
            <person name="Van den Akker S.E."/>
            <person name="Holroyd N."/>
            <person name="Hunt M."/>
            <person name="Mantelin S."/>
            <person name="Naghra H."/>
            <person name="Pain A."/>
            <person name="Palomares-Rius J.E."/>
            <person name="Zarowiecki M."/>
            <person name="Berriman M."/>
            <person name="Jones J.T."/>
            <person name="Urwin P.E."/>
        </authorList>
    </citation>
    <scope>NUCLEOTIDE SEQUENCE [LARGE SCALE GENOMIC DNA]</scope>
    <source>
        <strain evidence="1">Lindley</strain>
    </source>
</reference>
<dbReference type="WBParaSite" id="GPLIN_001269000">
    <property type="protein sequence ID" value="GPLIN_001269000"/>
    <property type="gene ID" value="GPLIN_001269000"/>
</dbReference>